<dbReference type="Proteomes" id="UP000002482">
    <property type="component" value="Chromosome"/>
</dbReference>
<sequence>MPYTAQHLAEAPTREDIDRLQGASVLEFGTPWCGYCQRAQPLIEAALKDHDAIQHIKVEDGPGRPLGRSFGVKLWPTLVFLRDGKEIDRVVRPQDAAALQPGMQAIAHAPAISIGPA</sequence>
<protein>
    <submittedName>
        <fullName evidence="2">Thioredoxin domain-containing protein</fullName>
    </submittedName>
</protein>
<dbReference type="GeneID" id="34236774"/>
<dbReference type="RefSeq" id="WP_013594963.1">
    <property type="nucleotide sequence ID" value="NC_015138.1"/>
</dbReference>
<dbReference type="Gene3D" id="3.40.30.10">
    <property type="entry name" value="Glutaredoxin"/>
    <property type="match status" value="1"/>
</dbReference>
<evidence type="ECO:0000313" key="3">
    <source>
        <dbReference type="Proteomes" id="UP000002482"/>
    </source>
</evidence>
<dbReference type="OrthoDB" id="215495at2"/>
<dbReference type="CDD" id="cd02947">
    <property type="entry name" value="TRX_family"/>
    <property type="match status" value="1"/>
</dbReference>
<feature type="domain" description="Thioredoxin" evidence="1">
    <location>
        <begin position="1"/>
        <end position="108"/>
    </location>
</feature>
<dbReference type="EMBL" id="CP002521">
    <property type="protein sequence ID" value="ADX46461.1"/>
    <property type="molecule type" value="Genomic_DNA"/>
</dbReference>
<accession>F0Q0R0</accession>
<name>F0Q0R0_PARA1</name>
<dbReference type="PROSITE" id="PS51352">
    <property type="entry name" value="THIOREDOXIN_2"/>
    <property type="match status" value="1"/>
</dbReference>
<dbReference type="Pfam" id="PF00085">
    <property type="entry name" value="Thioredoxin"/>
    <property type="match status" value="1"/>
</dbReference>
<reference evidence="2" key="1">
    <citation type="submission" date="2011-02" db="EMBL/GenBank/DDBJ databases">
        <title>Complete sequence of Acidovorax avenae subsp. avenae ATCC 19860.</title>
        <authorList>
            <consortium name="US DOE Joint Genome Institute"/>
            <person name="Lucas S."/>
            <person name="Copeland A."/>
            <person name="Lapidus A."/>
            <person name="Cheng J.-F."/>
            <person name="Goodwin L."/>
            <person name="Pitluck S."/>
            <person name="Chertkov O."/>
            <person name="Held B."/>
            <person name="Detter J.C."/>
            <person name="Han C."/>
            <person name="Tapia R."/>
            <person name="Land M."/>
            <person name="Hauser L."/>
            <person name="Kyrpides N."/>
            <person name="Ivanova N."/>
            <person name="Ovchinnikova G."/>
            <person name="Pagani I."/>
            <person name="Gordon S."/>
            <person name="Woyke T."/>
        </authorList>
    </citation>
    <scope>NUCLEOTIDE SEQUENCE</scope>
    <source>
        <strain evidence="2">ATCC 19860</strain>
    </source>
</reference>
<dbReference type="SUPFAM" id="SSF52833">
    <property type="entry name" value="Thioredoxin-like"/>
    <property type="match status" value="1"/>
</dbReference>
<evidence type="ECO:0000259" key="1">
    <source>
        <dbReference type="PROSITE" id="PS51352"/>
    </source>
</evidence>
<dbReference type="AlphaFoldDB" id="F0Q0R0"/>
<organism evidence="2 3">
    <name type="scientific">Paracidovorax avenae (strain ATCC 19860 / DSM 7227 / CCUG 15838 / JCM 20985 / LMG 2117 / NCPPB 1011)</name>
    <name type="common">Acidovorax avenae</name>
    <dbReference type="NCBI Taxonomy" id="643561"/>
    <lineage>
        <taxon>Bacteria</taxon>
        <taxon>Pseudomonadati</taxon>
        <taxon>Pseudomonadota</taxon>
        <taxon>Betaproteobacteria</taxon>
        <taxon>Burkholderiales</taxon>
        <taxon>Comamonadaceae</taxon>
        <taxon>Paracidovorax</taxon>
    </lineage>
</organism>
<dbReference type="KEGG" id="aaa:Acav_2549"/>
<keyword evidence="3" id="KW-1185">Reference proteome</keyword>
<dbReference type="InterPro" id="IPR036249">
    <property type="entry name" value="Thioredoxin-like_sf"/>
</dbReference>
<proteinExistence type="predicted"/>
<dbReference type="InterPro" id="IPR013766">
    <property type="entry name" value="Thioredoxin_domain"/>
</dbReference>
<evidence type="ECO:0000313" key="2">
    <source>
        <dbReference type="EMBL" id="ADX46461.1"/>
    </source>
</evidence>
<gene>
    <name evidence="2" type="ordered locus">Acav_2549</name>
</gene>
<dbReference type="HOGENOM" id="CLU_090389_12_0_4"/>